<reference evidence="1 2" key="1">
    <citation type="journal article" date="2021" name="Nat. Commun.">
        <title>Genetic determinants of endophytism in the Arabidopsis root mycobiome.</title>
        <authorList>
            <person name="Mesny F."/>
            <person name="Miyauchi S."/>
            <person name="Thiergart T."/>
            <person name="Pickel B."/>
            <person name="Atanasova L."/>
            <person name="Karlsson M."/>
            <person name="Huettel B."/>
            <person name="Barry K.W."/>
            <person name="Haridas S."/>
            <person name="Chen C."/>
            <person name="Bauer D."/>
            <person name="Andreopoulos W."/>
            <person name="Pangilinan J."/>
            <person name="LaButti K."/>
            <person name="Riley R."/>
            <person name="Lipzen A."/>
            <person name="Clum A."/>
            <person name="Drula E."/>
            <person name="Henrissat B."/>
            <person name="Kohler A."/>
            <person name="Grigoriev I.V."/>
            <person name="Martin F.M."/>
            <person name="Hacquard S."/>
        </authorList>
    </citation>
    <scope>NUCLEOTIDE SEQUENCE [LARGE SCALE GENOMIC DNA]</scope>
    <source>
        <strain evidence="1 2">MPI-SDFR-AT-0079</strain>
    </source>
</reference>
<name>A0ACB7NYH7_9PEZI</name>
<sequence>MTLEWDVAPASIATDFVERYYLHLIILSALMSGVLLAWQLRKTCSTPGQHRTAQTPAKSIRGIFLAAVEGLLLATTFPLSRNDLTSNASANSWVGITFWSYLSALYVLAFLPPSSPEHAGRAARYHSAALYAISVLVATATSGAGSAAAKVSAALLVTALLSPRPLRGDGRLEPDATGESQSSIFGLWAFAWLDGMLLKAWRTGSLRSQDVPEPPALLCAADERVIQTRPRSASLVHTLLRHFGPQLAVQGVLAVAWVVLTFMPTLLWRSILHFVEGSTESSIQEAQGYVVLVFATSVLASAAEARTIWLGQKIGLRLKTILIGAVYQKALRRPAAVGSSNGGSGGQMADIGTIMNLFTGDINQLADLGANMHQVWASVPIQIAMAVTLLYWTLGFSAFAGIAVMALMVPVNSRIAQRLGAIHMQAMATSDIRIQSTTEMIRSIRVIKLIAWDSFFQQKLGDQRAAELRVLRARYMLWSTSATIWYGLPLLITFSSFFCYSIIGGESLTPSLTFTSLSLFNLLKSPIDDLISIIGRVQGSLVAVGRVESFLDEEETEKYQILGSPTGHQVEIGFEHANLSWPGKKTEATDISSTDGKTTEMPESFTLKNLSFKFEVGKLNIVIGATGSGKSSLLYALLGEMPLLSGSVRMPAAVSREALSRDEKTGLVEGVAFCAQEAWLTNNTVRNNILFGQPLDEERYTAVLQACALEPDLRILPQGDLTSVGDGGVSLSGGQKQRVSLARAVYSNARHLLLDDCLSAVDAHTASWIFQKCIAGRLMQGRTCILATHNVALTAPGADYIVRIDNGTVVATGSHQDLAAQGQLPELANGPSNHITQEEVPGDGEADQNPADEKEEGEEGEKSDSHAAEPTGPNARQTIIKYLASMGGWKYWISLAVFFAAQQVGSITVNWWVQRLSNATVELQHRSADEAIEKSGPVSPWSLEHYFAVYALLLAAYFVVGFMRLHILSVGSLTASARIHGSLLKSVLSASLKFFDDRSFGQLIGLFSSDMRTVDQDLAMLAIATLHFVGSLIATTILIVVITPQFFFPAIIISLVYYFIAKVYISSSSDLKTLESTRQSPVLQHLGETLSGVVTIRAYGAESEYLTNSSALLGKLNQPSFFLGATERWLVLRLSLTSAFVSLFAGSFSIRSNGDAGTIGLSMSYAIAFSEQVLWLIRYYMVTTQNMTALQRVSGCLDESAEAEEAKSGTKPSPEWPPSGLVEYRAVSARYAAHLDPVLRDLSFQVQPLERVGIVGRTGAGKSSLALTLLRGLEIESGQILIDGLGIKKVDLHALRSRLAYVPQDPTLFAGTVRLNLDPYNEHTDKEVLDALTRVGLLDSREGRKFADLSFTLTEKGSNISQGQRQLVCIARAVLKGSKVVVLDEATASIDHESDLKIQACIRSMEATVITIAHRLRTVVDYDRILSLDAGRVKECGHSWQLLQHKDGIFKGMSDAAVDREELFALSKAAWDIKHDRRQYLYARGLADSGE</sequence>
<protein>
    <submittedName>
        <fullName evidence="1">P-loop containing nucleoside triphosphate hydrolase protein</fullName>
    </submittedName>
</protein>
<proteinExistence type="predicted"/>
<dbReference type="Proteomes" id="UP000724584">
    <property type="component" value="Unassembled WGS sequence"/>
</dbReference>
<evidence type="ECO:0000313" key="1">
    <source>
        <dbReference type="EMBL" id="KAH6623322.1"/>
    </source>
</evidence>
<dbReference type="EMBL" id="JAGIZQ010000006">
    <property type="protein sequence ID" value="KAH6623322.1"/>
    <property type="molecule type" value="Genomic_DNA"/>
</dbReference>
<evidence type="ECO:0000313" key="2">
    <source>
        <dbReference type="Proteomes" id="UP000724584"/>
    </source>
</evidence>
<keyword evidence="2" id="KW-1185">Reference proteome</keyword>
<gene>
    <name evidence="1" type="ORF">F5144DRAFT_623315</name>
</gene>
<organism evidence="1 2">
    <name type="scientific">Chaetomium tenue</name>
    <dbReference type="NCBI Taxonomy" id="1854479"/>
    <lineage>
        <taxon>Eukaryota</taxon>
        <taxon>Fungi</taxon>
        <taxon>Dikarya</taxon>
        <taxon>Ascomycota</taxon>
        <taxon>Pezizomycotina</taxon>
        <taxon>Sordariomycetes</taxon>
        <taxon>Sordariomycetidae</taxon>
        <taxon>Sordariales</taxon>
        <taxon>Chaetomiaceae</taxon>
        <taxon>Chaetomium</taxon>
    </lineage>
</organism>
<accession>A0ACB7NYH7</accession>
<keyword evidence="1" id="KW-0378">Hydrolase</keyword>
<comment type="caution">
    <text evidence="1">The sequence shown here is derived from an EMBL/GenBank/DDBJ whole genome shotgun (WGS) entry which is preliminary data.</text>
</comment>